<sequence>MTHRNAPLTPEGRKPRHQPTATAPAVAARIEDMRRTHKWSTSRIAFELESDGIAISRHGDTAPVGPRLNHRRFIDPQRREQPGQPPASRLREGVSNVLASYTWAREFPAQTRVSPVQECLSGSAVAAAGYLARNSSRSALT</sequence>
<evidence type="ECO:0000313" key="3">
    <source>
        <dbReference type="Proteomes" id="UP001165136"/>
    </source>
</evidence>
<protein>
    <submittedName>
        <fullName evidence="2">Uncharacterized protein</fullName>
    </submittedName>
</protein>
<accession>A0A9W6VF11</accession>
<name>A0A9W6VF11_9PSEU</name>
<proteinExistence type="predicted"/>
<dbReference type="AlphaFoldDB" id="A0A9W6VF11"/>
<feature type="compositionally biased region" description="Basic and acidic residues" evidence="1">
    <location>
        <begin position="72"/>
        <end position="81"/>
    </location>
</feature>
<feature type="region of interest" description="Disordered" evidence="1">
    <location>
        <begin position="1"/>
        <end position="25"/>
    </location>
</feature>
<evidence type="ECO:0000313" key="2">
    <source>
        <dbReference type="EMBL" id="GLY65017.1"/>
    </source>
</evidence>
<dbReference type="Proteomes" id="UP001165136">
    <property type="component" value="Unassembled WGS sequence"/>
</dbReference>
<organism evidence="2 3">
    <name type="scientific">Amycolatopsis taiwanensis</name>
    <dbReference type="NCBI Taxonomy" id="342230"/>
    <lineage>
        <taxon>Bacteria</taxon>
        <taxon>Bacillati</taxon>
        <taxon>Actinomycetota</taxon>
        <taxon>Actinomycetes</taxon>
        <taxon>Pseudonocardiales</taxon>
        <taxon>Pseudonocardiaceae</taxon>
        <taxon>Amycolatopsis</taxon>
    </lineage>
</organism>
<gene>
    <name evidence="2" type="ORF">Atai01_16360</name>
</gene>
<feature type="region of interest" description="Disordered" evidence="1">
    <location>
        <begin position="56"/>
        <end position="91"/>
    </location>
</feature>
<reference evidence="2" key="1">
    <citation type="submission" date="2023-03" db="EMBL/GenBank/DDBJ databases">
        <title>Amycolatopsis taiwanensis NBRC 103393.</title>
        <authorList>
            <person name="Ichikawa N."/>
            <person name="Sato H."/>
            <person name="Tonouchi N."/>
        </authorList>
    </citation>
    <scope>NUCLEOTIDE SEQUENCE</scope>
    <source>
        <strain evidence="2">NBRC 103393</strain>
    </source>
</reference>
<evidence type="ECO:0000256" key="1">
    <source>
        <dbReference type="SAM" id="MobiDB-lite"/>
    </source>
</evidence>
<keyword evidence="3" id="KW-1185">Reference proteome</keyword>
<comment type="caution">
    <text evidence="2">The sequence shown here is derived from an EMBL/GenBank/DDBJ whole genome shotgun (WGS) entry which is preliminary data.</text>
</comment>
<dbReference type="EMBL" id="BSTI01000003">
    <property type="protein sequence ID" value="GLY65017.1"/>
    <property type="molecule type" value="Genomic_DNA"/>
</dbReference>